<evidence type="ECO:0000256" key="1">
    <source>
        <dbReference type="SAM" id="MobiDB-lite"/>
    </source>
</evidence>
<gene>
    <name evidence="2" type="ORF">RCOM_0415840</name>
</gene>
<evidence type="ECO:0000313" key="3">
    <source>
        <dbReference type="Proteomes" id="UP000008311"/>
    </source>
</evidence>
<feature type="region of interest" description="Disordered" evidence="1">
    <location>
        <begin position="1"/>
        <end position="32"/>
    </location>
</feature>
<protein>
    <submittedName>
        <fullName evidence="2">Uncharacterized protein</fullName>
    </submittedName>
</protein>
<feature type="compositionally biased region" description="Basic and acidic residues" evidence="1">
    <location>
        <begin position="641"/>
        <end position="650"/>
    </location>
</feature>
<feature type="region of interest" description="Disordered" evidence="1">
    <location>
        <begin position="620"/>
        <end position="692"/>
    </location>
</feature>
<dbReference type="EMBL" id="EQ977046">
    <property type="protein sequence ID" value="EEF26550.1"/>
    <property type="molecule type" value="Genomic_DNA"/>
</dbReference>
<evidence type="ECO:0000313" key="2">
    <source>
        <dbReference type="EMBL" id="EEF26550.1"/>
    </source>
</evidence>
<feature type="compositionally biased region" description="Basic and acidic residues" evidence="1">
    <location>
        <begin position="150"/>
        <end position="160"/>
    </location>
</feature>
<proteinExistence type="predicted"/>
<sequence>TWRRIRTASPANTSSRCSRRNDGRRCDGSVADPRAGARACRRRPGIHLGRPGGRRPWRRGCHRARAHARLRAHARGEGTVARVLVRTRDGTAVGPARADRRAQGRLLSHTALSFHPAGSLARAGPLARVTDGPGRPADRAGDQAVPRGLPEPHPRRDRALPLRPRRRRRREPRQVWPVESLDRDPHAAPASFARPGQGRIARALFHQRPRPRVPLVVAAFPDISRILPRGRYGGLCGAVHLPQGGCGTAVLIHRVERLADPHRPHVHPDAVDRIRILAVRHEFRRVGHARERELESAFRKLAVRPFERHADGLLQIAVDQLLEQVRDRRVAEDVRIKNRRAMLDVLPVNGLLARTRRVRARGQVEAVAAVQVADARIGEVEPRPGLVDARALQVEHERTPVADHRHVARRAHDRRRVLVDAQSQRIALGHHRGQHAAEAPAREKVLVDEDVVADEAEARRDVLAIDDAVLQHRHHLQRRVGEHGAAHDGGAGTRARDDAAAPVQRPQRVQHGRVAAVRAPQRTRDAGLVAAREERAAGLADRIGQRRVVRSLAHVRPGQHGRDGDDECARAVAVQRVHRQLRFLRGRLGGRRQHGDARALAARQRDDLFPHLGVVDAQATADDDQRSLGVGWRGGGPCADADERQRDTHSLQHVSGTSSSRSRTRCGHAGPCSSGRIRPGRTRPGSKTADPH</sequence>
<name>B9TC64_RICCO</name>
<dbReference type="Proteomes" id="UP000008311">
    <property type="component" value="Unassembled WGS sequence"/>
</dbReference>
<feature type="non-terminal residue" evidence="2">
    <location>
        <position position="1"/>
    </location>
</feature>
<accession>B9TC64</accession>
<dbReference type="AlphaFoldDB" id="B9TC64"/>
<reference evidence="3" key="1">
    <citation type="journal article" date="2010" name="Nat. Biotechnol.">
        <title>Draft genome sequence of the oilseed species Ricinus communis.</title>
        <authorList>
            <person name="Chan A.P."/>
            <person name="Crabtree J."/>
            <person name="Zhao Q."/>
            <person name="Lorenzi H."/>
            <person name="Orvis J."/>
            <person name="Puiu D."/>
            <person name="Melake-Berhan A."/>
            <person name="Jones K.M."/>
            <person name="Redman J."/>
            <person name="Chen G."/>
            <person name="Cahoon E.B."/>
            <person name="Gedil M."/>
            <person name="Stanke M."/>
            <person name="Haas B.J."/>
            <person name="Wortman J.R."/>
            <person name="Fraser-Liggett C.M."/>
            <person name="Ravel J."/>
            <person name="Rabinowicz P.D."/>
        </authorList>
    </citation>
    <scope>NUCLEOTIDE SEQUENCE [LARGE SCALE GENOMIC DNA]</scope>
    <source>
        <strain evidence="3">cv. Hale</strain>
    </source>
</reference>
<dbReference type="InParanoid" id="B9TC64"/>
<feature type="region of interest" description="Disordered" evidence="1">
    <location>
        <begin position="478"/>
        <end position="513"/>
    </location>
</feature>
<keyword evidence="3" id="KW-1185">Reference proteome</keyword>
<organism evidence="2 3">
    <name type="scientific">Ricinus communis</name>
    <name type="common">Castor bean</name>
    <dbReference type="NCBI Taxonomy" id="3988"/>
    <lineage>
        <taxon>Eukaryota</taxon>
        <taxon>Viridiplantae</taxon>
        <taxon>Streptophyta</taxon>
        <taxon>Embryophyta</taxon>
        <taxon>Tracheophyta</taxon>
        <taxon>Spermatophyta</taxon>
        <taxon>Magnoliopsida</taxon>
        <taxon>eudicotyledons</taxon>
        <taxon>Gunneridae</taxon>
        <taxon>Pentapetalae</taxon>
        <taxon>rosids</taxon>
        <taxon>fabids</taxon>
        <taxon>Malpighiales</taxon>
        <taxon>Euphorbiaceae</taxon>
        <taxon>Acalyphoideae</taxon>
        <taxon>Acalypheae</taxon>
        <taxon>Ricinus</taxon>
    </lineage>
</organism>
<feature type="region of interest" description="Disordered" evidence="1">
    <location>
        <begin position="123"/>
        <end position="193"/>
    </location>
</feature>